<dbReference type="RefSeq" id="WP_242604763.1">
    <property type="nucleotide sequence ID" value="NZ_CAAAHP010000008.1"/>
</dbReference>
<dbReference type="Pfam" id="PF05598">
    <property type="entry name" value="DUF772"/>
    <property type="match status" value="1"/>
</dbReference>
<dbReference type="PANTHER" id="PTHR33803:SF3">
    <property type="entry name" value="BLL1974 PROTEIN"/>
    <property type="match status" value="1"/>
</dbReference>
<evidence type="ECO:0000313" key="3">
    <source>
        <dbReference type="Proteomes" id="UP000254794"/>
    </source>
</evidence>
<accession>A0A378KD31</accession>
<dbReference type="InterPro" id="IPR008490">
    <property type="entry name" value="Transposase_InsH_N"/>
</dbReference>
<dbReference type="EMBL" id="UGOD01000005">
    <property type="protein sequence ID" value="STX81525.1"/>
    <property type="molecule type" value="Genomic_DNA"/>
</dbReference>
<organism evidence="2 3">
    <name type="scientific">Legionella busanensis</name>
    <dbReference type="NCBI Taxonomy" id="190655"/>
    <lineage>
        <taxon>Bacteria</taxon>
        <taxon>Pseudomonadati</taxon>
        <taxon>Pseudomonadota</taxon>
        <taxon>Gammaproteobacteria</taxon>
        <taxon>Legionellales</taxon>
        <taxon>Legionellaceae</taxon>
        <taxon>Legionella</taxon>
    </lineage>
</organism>
<name>A0A378KD31_9GAMM</name>
<sequence length="361" mass="41320">MILDVSGFDQEVREGEVVIKVADDHRLVRLARSLPWRSLLELVLPDLERTERGCYWMGRPLRVRIHLGVYLLQQLFDLTDRATEQQVRDNAAFRLFCGYGHLKHWHVPDHTKIEAFRSKLSPETQRAIANLISQHAVRLGYGNPSELDIDSTVQEANIAYPAVANLLIKVALLASRIGKALNEFCYAGAKHYKVELSYLKQLALYYFNLKRQEVRVEVLSIALKRLWQDTYAEVLPILNHLHELGPFMREKDTRLRRAVEQLKWRGALLLERLHGYLFEGHSTTSILSLHAYEVACFNKGKLNKKLEFGRAYQLGRIGGNFLFVGSCVNLQMPDAQSLPLMLYTHEGLFGQHTLASSKAST</sequence>
<evidence type="ECO:0000259" key="1">
    <source>
        <dbReference type="Pfam" id="PF05598"/>
    </source>
</evidence>
<proteinExistence type="predicted"/>
<keyword evidence="3" id="KW-1185">Reference proteome</keyword>
<protein>
    <submittedName>
        <fullName evidence="2">Transposase IS4</fullName>
    </submittedName>
</protein>
<gene>
    <name evidence="2" type="ORF">NCTC13316_03398</name>
</gene>
<feature type="domain" description="Transposase InsH N-terminal" evidence="1">
    <location>
        <begin position="21"/>
        <end position="118"/>
    </location>
</feature>
<dbReference type="Proteomes" id="UP000254794">
    <property type="component" value="Unassembled WGS sequence"/>
</dbReference>
<dbReference type="AlphaFoldDB" id="A0A378KD31"/>
<dbReference type="PANTHER" id="PTHR33803">
    <property type="entry name" value="IS1478 TRANSPOSASE"/>
    <property type="match status" value="1"/>
</dbReference>
<reference evidence="2 3" key="1">
    <citation type="submission" date="2018-06" db="EMBL/GenBank/DDBJ databases">
        <authorList>
            <consortium name="Pathogen Informatics"/>
            <person name="Doyle S."/>
        </authorList>
    </citation>
    <scope>NUCLEOTIDE SEQUENCE [LARGE SCALE GENOMIC DNA]</scope>
    <source>
        <strain evidence="2 3">NCTC13316</strain>
    </source>
</reference>
<evidence type="ECO:0000313" key="2">
    <source>
        <dbReference type="EMBL" id="STX81525.1"/>
    </source>
</evidence>